<reference evidence="1" key="1">
    <citation type="submission" date="2018-11" db="EMBL/GenBank/DDBJ databases">
        <authorList>
            <consortium name="Pathogen Informatics"/>
        </authorList>
    </citation>
    <scope>NUCLEOTIDE SEQUENCE</scope>
</reference>
<evidence type="ECO:0000313" key="1">
    <source>
        <dbReference type="EMBL" id="VEL35235.1"/>
    </source>
</evidence>
<dbReference type="AlphaFoldDB" id="A0A448XF41"/>
<comment type="caution">
    <text evidence="1">The sequence shown here is derived from an EMBL/GenBank/DDBJ whole genome shotgun (WGS) entry which is preliminary data.</text>
</comment>
<gene>
    <name evidence="1" type="ORF">PXEA_LOCUS28675</name>
</gene>
<proteinExistence type="predicted"/>
<evidence type="ECO:0000313" key="2">
    <source>
        <dbReference type="Proteomes" id="UP000784294"/>
    </source>
</evidence>
<protein>
    <submittedName>
        <fullName evidence="1">Uncharacterized protein</fullName>
    </submittedName>
</protein>
<organism evidence="1 2">
    <name type="scientific">Protopolystoma xenopodis</name>
    <dbReference type="NCBI Taxonomy" id="117903"/>
    <lineage>
        <taxon>Eukaryota</taxon>
        <taxon>Metazoa</taxon>
        <taxon>Spiralia</taxon>
        <taxon>Lophotrochozoa</taxon>
        <taxon>Platyhelminthes</taxon>
        <taxon>Monogenea</taxon>
        <taxon>Polyopisthocotylea</taxon>
        <taxon>Polystomatidea</taxon>
        <taxon>Polystomatidae</taxon>
        <taxon>Protopolystoma</taxon>
    </lineage>
</organism>
<dbReference type="Proteomes" id="UP000784294">
    <property type="component" value="Unassembled WGS sequence"/>
</dbReference>
<accession>A0A448XF41</accession>
<sequence>MRNASRRFDSKRRQLRIRSRRGDASRRCWRVFAASSIAACECRGMWSPCVQGRSRRSSGVAKLIRTERGGGACCGFP</sequence>
<name>A0A448XF41_9PLAT</name>
<keyword evidence="2" id="KW-1185">Reference proteome</keyword>
<dbReference type="EMBL" id="CAAALY010249372">
    <property type="protein sequence ID" value="VEL35235.1"/>
    <property type="molecule type" value="Genomic_DNA"/>
</dbReference>